<dbReference type="InterPro" id="IPR044244">
    <property type="entry name" value="TTC27/Emw1"/>
</dbReference>
<name>A0A0L0G6J4_9EUKA</name>
<dbReference type="SMART" id="SM00028">
    <property type="entry name" value="TPR"/>
    <property type="match status" value="3"/>
</dbReference>
<dbReference type="Pfam" id="PF13181">
    <property type="entry name" value="TPR_8"/>
    <property type="match status" value="1"/>
</dbReference>
<dbReference type="EMBL" id="KQ241752">
    <property type="protein sequence ID" value="KNC84617.1"/>
    <property type="molecule type" value="Genomic_DNA"/>
</dbReference>
<feature type="repeat" description="TPR" evidence="3">
    <location>
        <begin position="653"/>
        <end position="686"/>
    </location>
</feature>
<gene>
    <name evidence="4" type="ORF">SARC_03184</name>
</gene>
<dbReference type="GeneID" id="25903688"/>
<dbReference type="STRING" id="667725.A0A0L0G6J4"/>
<dbReference type="PANTHER" id="PTHR16193:SF0">
    <property type="entry name" value="TETRATRICOPEPTIDE REPEAT PROTEIN 27"/>
    <property type="match status" value="1"/>
</dbReference>
<accession>A0A0L0G6J4</accession>
<organism evidence="4 5">
    <name type="scientific">Sphaeroforma arctica JP610</name>
    <dbReference type="NCBI Taxonomy" id="667725"/>
    <lineage>
        <taxon>Eukaryota</taxon>
        <taxon>Ichthyosporea</taxon>
        <taxon>Ichthyophonida</taxon>
        <taxon>Sphaeroforma</taxon>
    </lineage>
</organism>
<dbReference type="Pfam" id="PF07719">
    <property type="entry name" value="TPR_2"/>
    <property type="match status" value="1"/>
</dbReference>
<feature type="repeat" description="TPR" evidence="3">
    <location>
        <begin position="619"/>
        <end position="652"/>
    </location>
</feature>
<dbReference type="Proteomes" id="UP000054560">
    <property type="component" value="Unassembled WGS sequence"/>
</dbReference>
<evidence type="ECO:0000256" key="3">
    <source>
        <dbReference type="PROSITE-ProRule" id="PRU00339"/>
    </source>
</evidence>
<dbReference type="InterPro" id="IPR011990">
    <property type="entry name" value="TPR-like_helical_dom_sf"/>
</dbReference>
<keyword evidence="2 3" id="KW-0802">TPR repeat</keyword>
<evidence type="ECO:0000256" key="2">
    <source>
        <dbReference type="ARBA" id="ARBA00022803"/>
    </source>
</evidence>
<dbReference type="PROSITE" id="PS50005">
    <property type="entry name" value="TPR"/>
    <property type="match status" value="3"/>
</dbReference>
<dbReference type="InterPro" id="IPR013105">
    <property type="entry name" value="TPR_2"/>
</dbReference>
<keyword evidence="5" id="KW-1185">Reference proteome</keyword>
<evidence type="ECO:0000313" key="5">
    <source>
        <dbReference type="Proteomes" id="UP000054560"/>
    </source>
</evidence>
<dbReference type="RefSeq" id="XP_014158519.1">
    <property type="nucleotide sequence ID" value="XM_014303044.1"/>
</dbReference>
<dbReference type="AlphaFoldDB" id="A0A0L0G6J4"/>
<proteinExistence type="predicted"/>
<dbReference type="InterPro" id="IPR019734">
    <property type="entry name" value="TPR_rpt"/>
</dbReference>
<feature type="repeat" description="TPR" evidence="3">
    <location>
        <begin position="687"/>
        <end position="720"/>
    </location>
</feature>
<dbReference type="OrthoDB" id="1936594at2759"/>
<dbReference type="eggNOG" id="KOG1128">
    <property type="taxonomic scope" value="Eukaryota"/>
</dbReference>
<reference evidence="4 5" key="1">
    <citation type="submission" date="2011-02" db="EMBL/GenBank/DDBJ databases">
        <title>The Genome Sequence of Sphaeroforma arctica JP610.</title>
        <authorList>
            <consortium name="The Broad Institute Genome Sequencing Platform"/>
            <person name="Russ C."/>
            <person name="Cuomo C."/>
            <person name="Young S.K."/>
            <person name="Zeng Q."/>
            <person name="Gargeya S."/>
            <person name="Alvarado L."/>
            <person name="Berlin A."/>
            <person name="Chapman S.B."/>
            <person name="Chen Z."/>
            <person name="Freedman E."/>
            <person name="Gellesch M."/>
            <person name="Goldberg J."/>
            <person name="Griggs A."/>
            <person name="Gujja S."/>
            <person name="Heilman E."/>
            <person name="Heiman D."/>
            <person name="Howarth C."/>
            <person name="Mehta T."/>
            <person name="Neiman D."/>
            <person name="Pearson M."/>
            <person name="Roberts A."/>
            <person name="Saif S."/>
            <person name="Shea T."/>
            <person name="Shenoy N."/>
            <person name="Sisk P."/>
            <person name="Stolte C."/>
            <person name="Sykes S."/>
            <person name="White J."/>
            <person name="Yandava C."/>
            <person name="Burger G."/>
            <person name="Gray M.W."/>
            <person name="Holland P.W.H."/>
            <person name="King N."/>
            <person name="Lang F.B.F."/>
            <person name="Roger A.J."/>
            <person name="Ruiz-Trillo I."/>
            <person name="Haas B."/>
            <person name="Nusbaum C."/>
            <person name="Birren B."/>
        </authorList>
    </citation>
    <scope>NUCLEOTIDE SEQUENCE [LARGE SCALE GENOMIC DNA]</scope>
    <source>
        <strain evidence="4 5">JP610</strain>
    </source>
</reference>
<evidence type="ECO:0000313" key="4">
    <source>
        <dbReference type="EMBL" id="KNC84617.1"/>
    </source>
</evidence>
<keyword evidence="1" id="KW-0677">Repeat</keyword>
<sequence length="912" mass="101569">MPIDLGIMADDLVSVEVSVLRSNIHVLKALGCGNGSNCTKLAKCLIDGQYWSILDGPIASQIIGRELSDRQVTGEALYAHIQEQVTAYIQSESNSTEKTLECVLVGAAALNTFVQTNWTGPKHVVADTLDASSHEVDLYSLLPADCVDVTDADRADHMRTSEATASAASSGLVHGKVEYRTFDKTVRRCLGADGEEAYGLASYQHLLLIALAVLDTVCKQSKEGAPTSAHWWYSRAVFKQQQILSDWSATLRTSYFTCMQATLDSFIPSCSESIQPHLRVRALIEMANVSHYYQDQRAERACIIDARELAGVTLELTGALGRRTRWQQTDISQLVLRASGGLDDSNDFNEAIEEVGGVSKGEGAENDANEIVSVVINGEGTGDEVSNPALPKKLALNDDTLLEKIAFNEDSDAQEGEAGTEKSSLSVLTQCLLLASCLNVKNSNAKDGLTTEEMVPFVERLLKDLDKHNWQVYSMGLLLRSRLEGERNRTAERGAMQMQVLVDQFNDAAGQKEASPAVRMAHIYTIYYPSRFELEREIGIYYLRLGVVVSAREIFERLHMWEDVVDCYRASENMEKAVAMATELVELSATPRRLCLLGDVSNEPEHYQRAWDVSGGRYSKAMRALGRIHFAKGEFAECVECLQKAADINPLLEGVWFTMGAAAIRIGDWESGIKAYRHCVTLNDTNGESWNNLGTCYIRVEDFEKAMSAFKYAAKNSYDNWKVWENYFNVNLQLKLVNECIECMNRLLDLKGNKFTDVKAMQYTNDAVMAKIDGLGGTHEARTLSKRWQETLGRTQVGGMSQNVEIWNISAKWHTYCGNDEKVLDCLQRAYRSSQKPAWQESSELGSCVVTQALKIYDVYEAKGDAKGFHSALLMLRGLVKKTQDIELSDDLRPKLEAALEECQRRKEQARQ</sequence>
<dbReference type="PANTHER" id="PTHR16193">
    <property type="entry name" value="TETRATRICOPEPTIDE REPEAT PROTEIN 27"/>
    <property type="match status" value="1"/>
</dbReference>
<evidence type="ECO:0000256" key="1">
    <source>
        <dbReference type="ARBA" id="ARBA00022737"/>
    </source>
</evidence>
<dbReference type="Gene3D" id="1.25.40.10">
    <property type="entry name" value="Tetratricopeptide repeat domain"/>
    <property type="match status" value="1"/>
</dbReference>
<dbReference type="SUPFAM" id="SSF48452">
    <property type="entry name" value="TPR-like"/>
    <property type="match status" value="2"/>
</dbReference>
<protein>
    <submittedName>
        <fullName evidence="4">Uncharacterized protein</fullName>
    </submittedName>
</protein>